<proteinExistence type="predicted"/>
<dbReference type="KEGG" id="spha:D3Y57_02940"/>
<dbReference type="EMBL" id="CP032828">
    <property type="protein sequence ID" value="AYJ85019.1"/>
    <property type="molecule type" value="Genomic_DNA"/>
</dbReference>
<keyword evidence="4" id="KW-1185">Reference proteome</keyword>
<organism evidence="3 4">
    <name type="scientific">Sphingomonas paeninsulae</name>
    <dbReference type="NCBI Taxonomy" id="2319844"/>
    <lineage>
        <taxon>Bacteria</taxon>
        <taxon>Pseudomonadati</taxon>
        <taxon>Pseudomonadota</taxon>
        <taxon>Alphaproteobacteria</taxon>
        <taxon>Sphingomonadales</taxon>
        <taxon>Sphingomonadaceae</taxon>
        <taxon>Sphingomonas</taxon>
    </lineage>
</organism>
<geneLocation type="plasmid" evidence="3">
    <name>unnamed1</name>
</geneLocation>
<gene>
    <name evidence="3" type="ORF">D3Y57_02940</name>
</gene>
<dbReference type="AlphaFoldDB" id="A0A494T6K5"/>
<keyword evidence="1" id="KW-0732">Signal</keyword>
<feature type="signal peptide" evidence="1">
    <location>
        <begin position="1"/>
        <end position="23"/>
    </location>
</feature>
<evidence type="ECO:0000259" key="2">
    <source>
        <dbReference type="Pfam" id="PF16747"/>
    </source>
</evidence>
<dbReference type="RefSeq" id="WP_121151190.1">
    <property type="nucleotide sequence ID" value="NZ_CP032828.1"/>
</dbReference>
<protein>
    <recommendedName>
        <fullName evidence="2">Surface-adhesin protein E-like domain-containing protein</fullName>
    </recommendedName>
</protein>
<keyword evidence="3" id="KW-0614">Plasmid</keyword>
<evidence type="ECO:0000313" key="4">
    <source>
        <dbReference type="Proteomes" id="UP000276254"/>
    </source>
</evidence>
<feature type="chain" id="PRO_5019741790" description="Surface-adhesin protein E-like domain-containing protein" evidence="1">
    <location>
        <begin position="24"/>
        <end position="319"/>
    </location>
</feature>
<dbReference type="Proteomes" id="UP000276254">
    <property type="component" value="Plasmid unnamed1"/>
</dbReference>
<dbReference type="GeneID" id="39491696"/>
<dbReference type="InterPro" id="IPR031939">
    <property type="entry name" value="Adhesin_E-like"/>
</dbReference>
<dbReference type="Pfam" id="PF16747">
    <property type="entry name" value="Adhesin_E"/>
    <property type="match status" value="1"/>
</dbReference>
<reference evidence="3 4" key="1">
    <citation type="submission" date="2018-09" db="EMBL/GenBank/DDBJ databases">
        <title>Sphingomonas peninsula sp. nov., isolated from fildes peninsula, Antarctic soil.</title>
        <authorList>
            <person name="Yingchao G."/>
        </authorList>
    </citation>
    <scope>NUCLEOTIDE SEQUENCE [LARGE SCALE GENOMIC DNA]</scope>
    <source>
        <strain evidence="3 4">YZ-8</strain>
        <plasmid evidence="3 4">unnamed1</plasmid>
    </source>
</reference>
<dbReference type="OrthoDB" id="7183137at2"/>
<evidence type="ECO:0000256" key="1">
    <source>
        <dbReference type="SAM" id="SignalP"/>
    </source>
</evidence>
<sequence length="319" mass="34599">MTARSSKIIALPLFILAATPAAASPWWYVDRGVNRVLFIDAGSIEREGNIVTYSSKNVIRDEADAAAMTSDFMRADCGKRQLGRLGIQRFSRDDKVIDTSTSRTAEMMEVPAESLGDAELQFVCSDGRDREKRGQFVLAVDDAAFTDALIGGAHKDLSPRALQERILANPKFQAVRSSASRPASFGSIQTVKKGDPIVPPRDYAKGPQTPLVADYSSMEVGRIYDIAYQGIEHGQIQFEVRGYSIDDLVHPGSGQIISFPRGATAANVRDIAIVIKAATANSLTYSVTIDKEAPPIVDACMPDHCDEEKATMEAADTPK</sequence>
<feature type="domain" description="Surface-adhesin protein E-like" evidence="2">
    <location>
        <begin position="26"/>
        <end position="125"/>
    </location>
</feature>
<accession>A0A494T6K5</accession>
<evidence type="ECO:0000313" key="3">
    <source>
        <dbReference type="EMBL" id="AYJ85019.1"/>
    </source>
</evidence>
<name>A0A494T6K5_SPHPE</name>